<protein>
    <submittedName>
        <fullName evidence="2">Non-structural maintenance of chromosomes element 4 A</fullName>
    </submittedName>
</protein>
<feature type="compositionally biased region" description="Basic residues" evidence="1">
    <location>
        <begin position="1"/>
        <end position="14"/>
    </location>
</feature>
<evidence type="ECO:0000313" key="2">
    <source>
        <dbReference type="EMBL" id="ODN02802.1"/>
    </source>
</evidence>
<keyword evidence="3" id="KW-1185">Reference proteome</keyword>
<feature type="compositionally biased region" description="Acidic residues" evidence="1">
    <location>
        <begin position="67"/>
        <end position="80"/>
    </location>
</feature>
<gene>
    <name evidence="2" type="ORF">Ocin01_03879</name>
</gene>
<proteinExistence type="predicted"/>
<evidence type="ECO:0000256" key="1">
    <source>
        <dbReference type="SAM" id="MobiDB-lite"/>
    </source>
</evidence>
<sequence>MPKRGSSFNKRRGKNGAVVGNGLDVSLMDTEPLDMAMDDTEPVNYNVDEVMDTSSEDDGAADRASVLDDEESQSPDDSDSNDGASVLDTEPFQDDNEDESGSSNDGDGEVVQRFAHSGRLDSSLFLEDSQCPLNSEIDFEELANSTNAPDITAAGPFEVKRIYSGLIEECKKFEEGMTPESERILKENIVAGHSLFQQIESTLTESMNESQLNTDKSKRGRSKVTPKESASEVLIACVHTKICSTMLRQKVKSVGVVASSFSLEEFLTGLRRKAMDSEMNYSVLDAVQSLVYNTTATSRTAPKLSYLSGVLNKDDFEAVPEPPVVKEKKARLRPKDEGDNIATQMEIMNDKTTIKKSNEEKSDTAEGLAKDILKSIRAKYREENDTPQSILDVAYGGDNPSEFVRRAFGVAFIVRDGCLAVSSSGANVGRETSATLLLKPVAKPPSSSTADDKIKRSQTIVSYSAKFIKELLQQTSDQN</sequence>
<feature type="region of interest" description="Disordered" evidence="1">
    <location>
        <begin position="206"/>
        <end position="225"/>
    </location>
</feature>
<organism evidence="2 3">
    <name type="scientific">Orchesella cincta</name>
    <name type="common">Springtail</name>
    <name type="synonym">Podura cincta</name>
    <dbReference type="NCBI Taxonomy" id="48709"/>
    <lineage>
        <taxon>Eukaryota</taxon>
        <taxon>Metazoa</taxon>
        <taxon>Ecdysozoa</taxon>
        <taxon>Arthropoda</taxon>
        <taxon>Hexapoda</taxon>
        <taxon>Collembola</taxon>
        <taxon>Entomobryomorpha</taxon>
        <taxon>Entomobryoidea</taxon>
        <taxon>Orchesellidae</taxon>
        <taxon>Orchesellinae</taxon>
        <taxon>Orchesella</taxon>
    </lineage>
</organism>
<feature type="region of interest" description="Disordered" evidence="1">
    <location>
        <begin position="1"/>
        <end position="109"/>
    </location>
</feature>
<dbReference type="AlphaFoldDB" id="A0A1D2NC28"/>
<dbReference type="OMA" id="LYTHRIT"/>
<dbReference type="EMBL" id="LJIJ01000095">
    <property type="protein sequence ID" value="ODN02802.1"/>
    <property type="molecule type" value="Genomic_DNA"/>
</dbReference>
<dbReference type="Proteomes" id="UP000094527">
    <property type="component" value="Unassembled WGS sequence"/>
</dbReference>
<reference evidence="2 3" key="1">
    <citation type="journal article" date="2016" name="Genome Biol. Evol.">
        <title>Gene Family Evolution Reflects Adaptation to Soil Environmental Stressors in the Genome of the Collembolan Orchesella cincta.</title>
        <authorList>
            <person name="Faddeeva-Vakhrusheva A."/>
            <person name="Derks M.F."/>
            <person name="Anvar S.Y."/>
            <person name="Agamennone V."/>
            <person name="Suring W."/>
            <person name="Smit S."/>
            <person name="van Straalen N.M."/>
            <person name="Roelofs D."/>
        </authorList>
    </citation>
    <scope>NUCLEOTIDE SEQUENCE [LARGE SCALE GENOMIC DNA]</scope>
    <source>
        <tissue evidence="2">Mixed pool</tissue>
    </source>
</reference>
<feature type="compositionally biased region" description="Acidic residues" evidence="1">
    <location>
        <begin position="91"/>
        <end position="100"/>
    </location>
</feature>
<accession>A0A1D2NC28</accession>
<comment type="caution">
    <text evidence="2">The sequence shown here is derived from an EMBL/GenBank/DDBJ whole genome shotgun (WGS) entry which is preliminary data.</text>
</comment>
<evidence type="ECO:0000313" key="3">
    <source>
        <dbReference type="Proteomes" id="UP000094527"/>
    </source>
</evidence>
<name>A0A1D2NC28_ORCCI</name>
<feature type="compositionally biased region" description="Acidic residues" evidence="1">
    <location>
        <begin position="49"/>
        <end position="59"/>
    </location>
</feature>